<keyword evidence="3" id="KW-1185">Reference proteome</keyword>
<feature type="domain" description="Glycosyltransferase subfamily 4-like N-terminal" evidence="1">
    <location>
        <begin position="28"/>
        <end position="224"/>
    </location>
</feature>
<dbReference type="OrthoDB" id="9811902at2"/>
<dbReference type="Pfam" id="PF13692">
    <property type="entry name" value="Glyco_trans_1_4"/>
    <property type="match status" value="1"/>
</dbReference>
<gene>
    <name evidence="2" type="ORF">BGE01nite_07280</name>
</gene>
<sequence length="410" mass="46260">MMETERPSILWVNVRLLHPLNGGDRLRTYHMLRQMRRHARITYLCPRVPQDTDEAVQKASEYCDEVITFDLDPPRGGTARFYPAVLWNCLTSSRPFASQKYSSKQARDLITQQLASGRHDLVIADYLMSWIHFAELKLASAVPTIVFQHNVESLIWQRHVKNTANPLRRWICQREWQLTRDFEDHAAQHATGQIAVSEDEERTFRDERGMKNVLGWVPTGVDCDYFTPSTATAPVLAFLGSMDWHANVDAVEHFVRHSYPLIKARCPEVKVILIGRNPTPAVRALAAEDSSIEVTGTVDDVRPYLERASIMILPLRVGGGTRIKVFEGMAAGLALVSTHIGTEGLPVVHGEHALLADEDADFANAVISLIEDPAKRQRIASTALTWVRQNFSWATATDKFMSLARKVLKE</sequence>
<dbReference type="AlphaFoldDB" id="A0A512M3W9"/>
<dbReference type="Gene3D" id="3.40.50.2000">
    <property type="entry name" value="Glycogen Phosphorylase B"/>
    <property type="match status" value="2"/>
</dbReference>
<dbReference type="Proteomes" id="UP000321577">
    <property type="component" value="Unassembled WGS sequence"/>
</dbReference>
<evidence type="ECO:0000313" key="3">
    <source>
        <dbReference type="Proteomes" id="UP000321577"/>
    </source>
</evidence>
<dbReference type="EMBL" id="BKAG01000003">
    <property type="protein sequence ID" value="GEP41437.1"/>
    <property type="molecule type" value="Genomic_DNA"/>
</dbReference>
<dbReference type="CDD" id="cd03801">
    <property type="entry name" value="GT4_PimA-like"/>
    <property type="match status" value="1"/>
</dbReference>
<dbReference type="SUPFAM" id="SSF53756">
    <property type="entry name" value="UDP-Glycosyltransferase/glycogen phosphorylase"/>
    <property type="match status" value="1"/>
</dbReference>
<reference evidence="2 3" key="1">
    <citation type="submission" date="2019-07" db="EMBL/GenBank/DDBJ databases">
        <title>Whole genome shotgun sequence of Brevifollis gellanilyticus NBRC 108608.</title>
        <authorList>
            <person name="Hosoyama A."/>
            <person name="Uohara A."/>
            <person name="Ohji S."/>
            <person name="Ichikawa N."/>
        </authorList>
    </citation>
    <scope>NUCLEOTIDE SEQUENCE [LARGE SCALE GENOMIC DNA]</scope>
    <source>
        <strain evidence="2 3">NBRC 108608</strain>
    </source>
</reference>
<evidence type="ECO:0000313" key="2">
    <source>
        <dbReference type="EMBL" id="GEP41437.1"/>
    </source>
</evidence>
<protein>
    <submittedName>
        <fullName evidence="2">Glycosyl transferase family 1</fullName>
    </submittedName>
</protein>
<dbReference type="GO" id="GO:0016757">
    <property type="term" value="F:glycosyltransferase activity"/>
    <property type="evidence" value="ECO:0007669"/>
    <property type="project" value="TreeGrafter"/>
</dbReference>
<dbReference type="Pfam" id="PF13439">
    <property type="entry name" value="Glyco_transf_4"/>
    <property type="match status" value="1"/>
</dbReference>
<organism evidence="2 3">
    <name type="scientific">Brevifollis gellanilyticus</name>
    <dbReference type="NCBI Taxonomy" id="748831"/>
    <lineage>
        <taxon>Bacteria</taxon>
        <taxon>Pseudomonadati</taxon>
        <taxon>Verrucomicrobiota</taxon>
        <taxon>Verrucomicrobiia</taxon>
        <taxon>Verrucomicrobiales</taxon>
        <taxon>Verrucomicrobiaceae</taxon>
    </lineage>
</organism>
<evidence type="ECO:0000259" key="1">
    <source>
        <dbReference type="Pfam" id="PF13439"/>
    </source>
</evidence>
<dbReference type="PANTHER" id="PTHR12526:SF600">
    <property type="entry name" value="GLYCOSYL TRANSFERASE GROUP 1"/>
    <property type="match status" value="1"/>
</dbReference>
<comment type="caution">
    <text evidence="2">The sequence shown here is derived from an EMBL/GenBank/DDBJ whole genome shotgun (WGS) entry which is preliminary data.</text>
</comment>
<name>A0A512M3W9_9BACT</name>
<dbReference type="RefSeq" id="WP_146848895.1">
    <property type="nucleotide sequence ID" value="NZ_BKAG01000003.1"/>
</dbReference>
<dbReference type="InterPro" id="IPR028098">
    <property type="entry name" value="Glyco_trans_4-like_N"/>
</dbReference>
<dbReference type="PANTHER" id="PTHR12526">
    <property type="entry name" value="GLYCOSYLTRANSFERASE"/>
    <property type="match status" value="1"/>
</dbReference>
<proteinExistence type="predicted"/>
<accession>A0A512M3W9</accession>
<keyword evidence="2" id="KW-0808">Transferase</keyword>